<reference evidence="1 2" key="1">
    <citation type="submission" date="2015-09" db="EMBL/GenBank/DDBJ databases">
        <title>Genome sequencing project for genomic taxonomy and phylogenomics of Bacillus-like bacteria.</title>
        <authorList>
            <person name="Liu B."/>
            <person name="Wang J."/>
            <person name="Zhu Y."/>
            <person name="Liu G."/>
            <person name="Chen Q."/>
            <person name="Chen Z."/>
            <person name="Lan J."/>
            <person name="Che J."/>
            <person name="Ge C."/>
            <person name="Shi H."/>
            <person name="Pan Z."/>
            <person name="Liu X."/>
        </authorList>
    </citation>
    <scope>NUCLEOTIDE SEQUENCE [LARGE SCALE GENOMIC DNA]</scope>
    <source>
        <strain evidence="1 2">DSM 19153</strain>
    </source>
</reference>
<comment type="caution">
    <text evidence="1">The sequence shown here is derived from an EMBL/GenBank/DDBJ whole genome shotgun (WGS) entry which is preliminary data.</text>
</comment>
<sequence>MPFLMDVTITEFGKELEFSNAFHEVSRITATHSSTNCTLEIYEDSSKRNFLGNRFFTFPTDMRFNAPQSFQQSYNYILGLDEFAEAILVSEII</sequence>
<dbReference type="EMBL" id="LJJD01000016">
    <property type="protein sequence ID" value="KQL57241.1"/>
    <property type="molecule type" value="Genomic_DNA"/>
</dbReference>
<gene>
    <name evidence="1" type="ORF">AN965_09845</name>
</gene>
<proteinExistence type="predicted"/>
<keyword evidence="2" id="KW-1185">Reference proteome</keyword>
<dbReference type="Proteomes" id="UP000051061">
    <property type="component" value="Unassembled WGS sequence"/>
</dbReference>
<accession>A0A9D5DNC3</accession>
<organism evidence="1 2">
    <name type="scientific">Alkalicoccobacillus plakortidis</name>
    <dbReference type="NCBI Taxonomy" id="444060"/>
    <lineage>
        <taxon>Bacteria</taxon>
        <taxon>Bacillati</taxon>
        <taxon>Bacillota</taxon>
        <taxon>Bacilli</taxon>
        <taxon>Bacillales</taxon>
        <taxon>Bacillaceae</taxon>
        <taxon>Alkalicoccobacillus</taxon>
    </lineage>
</organism>
<dbReference type="AlphaFoldDB" id="A0A9D5DNC3"/>
<evidence type="ECO:0000313" key="2">
    <source>
        <dbReference type="Proteomes" id="UP000051061"/>
    </source>
</evidence>
<protein>
    <submittedName>
        <fullName evidence="1">Uncharacterized protein</fullName>
    </submittedName>
</protein>
<name>A0A9D5DNC3_9BACI</name>
<evidence type="ECO:0000313" key="1">
    <source>
        <dbReference type="EMBL" id="KQL57241.1"/>
    </source>
</evidence>